<dbReference type="AlphaFoldDB" id="A0A4P9XIR3"/>
<evidence type="ECO:0000313" key="2">
    <source>
        <dbReference type="EMBL" id="RKP05251.1"/>
    </source>
</evidence>
<proteinExistence type="predicted"/>
<organism evidence="2 3">
    <name type="scientific">Thamnocephalis sphaerospora</name>
    <dbReference type="NCBI Taxonomy" id="78915"/>
    <lineage>
        <taxon>Eukaryota</taxon>
        <taxon>Fungi</taxon>
        <taxon>Fungi incertae sedis</taxon>
        <taxon>Zoopagomycota</taxon>
        <taxon>Zoopagomycotina</taxon>
        <taxon>Zoopagomycetes</taxon>
        <taxon>Zoopagales</taxon>
        <taxon>Sigmoideomycetaceae</taxon>
        <taxon>Thamnocephalis</taxon>
    </lineage>
</organism>
<protein>
    <recommendedName>
        <fullName evidence="1">F-box domain-containing protein</fullName>
    </recommendedName>
</protein>
<dbReference type="EMBL" id="KZ993198">
    <property type="protein sequence ID" value="RKP05251.1"/>
    <property type="molecule type" value="Genomic_DNA"/>
</dbReference>
<accession>A0A4P9XIR3</accession>
<dbReference type="Proteomes" id="UP000271241">
    <property type="component" value="Unassembled WGS sequence"/>
</dbReference>
<sequence length="520" mass="61014">MNRIPNEVLDYIIWHSDDEASLLTLSRASRKLRVRVSSHQSLWRKRVEQQFTLRDDNELKWWRLYTQTCKTALPYVDSSIGADERTANGNQVDWFDVYCKRRAVEYRQRHGLYTAYRFDAVASTCPNGVRLQILLYAYHRLPVHKMFVASRWWLTRQQRLTWILERPCWKGVDIRRLQIYEYLQSDEYLIVRVMHLNESVSPLLYSLYAWHVPTLHKPPCAIVTKQWITSTSVRADWLLIHHRAPQTPSLTMLHVYNLNSGENHPGPSTSRQYTFCHIQRATAEDVHIICMDDAGSDNGSTMVSYRLYQSTLDCAEKWQFLAALNARVDNIRTAPQRVDDSRFIIWTSQEEHGVFMPALVLLEISSSPTGTVMERKWMSNTQAYLVRPIVSRSLLLINWKNVYHYLNLDSGMTVRDVTPIPQPWAEVGLYPTKNMWTGMTKDTEWYNPWCDFIQRIPRDSLPVVSPGALFFANDSTYILLDYFTESSSQQPQCTPQLSKQQRSWAYRAITRLVTRWTQKE</sequence>
<dbReference type="PROSITE" id="PS50181">
    <property type="entry name" value="FBOX"/>
    <property type="match status" value="1"/>
</dbReference>
<keyword evidence="3" id="KW-1185">Reference proteome</keyword>
<feature type="domain" description="F-box" evidence="1">
    <location>
        <begin position="1"/>
        <end position="46"/>
    </location>
</feature>
<reference evidence="3" key="1">
    <citation type="journal article" date="2018" name="Nat. Microbiol.">
        <title>Leveraging single-cell genomics to expand the fungal tree of life.</title>
        <authorList>
            <person name="Ahrendt S.R."/>
            <person name="Quandt C.A."/>
            <person name="Ciobanu D."/>
            <person name="Clum A."/>
            <person name="Salamov A."/>
            <person name="Andreopoulos B."/>
            <person name="Cheng J.F."/>
            <person name="Woyke T."/>
            <person name="Pelin A."/>
            <person name="Henrissat B."/>
            <person name="Reynolds N.K."/>
            <person name="Benny G.L."/>
            <person name="Smith M.E."/>
            <person name="James T.Y."/>
            <person name="Grigoriev I.V."/>
        </authorList>
    </citation>
    <scope>NUCLEOTIDE SEQUENCE [LARGE SCALE GENOMIC DNA]</scope>
    <source>
        <strain evidence="3">RSA 1356</strain>
    </source>
</reference>
<gene>
    <name evidence="2" type="ORF">THASP1DRAFT_26219</name>
</gene>
<evidence type="ECO:0000259" key="1">
    <source>
        <dbReference type="PROSITE" id="PS50181"/>
    </source>
</evidence>
<evidence type="ECO:0000313" key="3">
    <source>
        <dbReference type="Proteomes" id="UP000271241"/>
    </source>
</evidence>
<dbReference type="InterPro" id="IPR001810">
    <property type="entry name" value="F-box_dom"/>
</dbReference>
<name>A0A4P9XIR3_9FUNG</name>